<sequence>MSPSASRGASAPPEPSVPLAPSRAADAASSEELVRRACDGDGDAWAALTRRYTGMLWAIARSHGLSRPDAADVVQTVWLRLVERLSGLRDPGRVGAWLAVTTAREAERARLRAAQWPPAAAERRQPAVERSPERVYGTRERLGRVARALEELPERCRRLLRLFAASPSYADAAAALGIPVGSVGPTRARCLSALRRRLGDDF</sequence>
<dbReference type="Pfam" id="PF04542">
    <property type="entry name" value="Sigma70_r2"/>
    <property type="match status" value="1"/>
</dbReference>
<comment type="caution">
    <text evidence="9">The sequence shown here is derived from an EMBL/GenBank/DDBJ whole genome shotgun (WGS) entry which is preliminary data.</text>
</comment>
<evidence type="ECO:0000259" key="8">
    <source>
        <dbReference type="Pfam" id="PF08281"/>
    </source>
</evidence>
<dbReference type="AlphaFoldDB" id="A0A9W6PYF9"/>
<gene>
    <name evidence="9" type="primary">rpoE</name>
    <name evidence="9" type="ORF">Arub01_49440</name>
</gene>
<evidence type="ECO:0000313" key="10">
    <source>
        <dbReference type="Proteomes" id="UP001165124"/>
    </source>
</evidence>
<keyword evidence="4" id="KW-0238">DNA-binding</keyword>
<evidence type="ECO:0000313" key="9">
    <source>
        <dbReference type="EMBL" id="GLW66700.1"/>
    </source>
</evidence>
<reference evidence="9" key="1">
    <citation type="submission" date="2023-02" db="EMBL/GenBank/DDBJ databases">
        <title>Actinomadura rubrobrunea NBRC 14622.</title>
        <authorList>
            <person name="Ichikawa N."/>
            <person name="Sato H."/>
            <person name="Tonouchi N."/>
        </authorList>
    </citation>
    <scope>NUCLEOTIDE SEQUENCE</scope>
    <source>
        <strain evidence="9">NBRC 14622</strain>
    </source>
</reference>
<evidence type="ECO:0000256" key="1">
    <source>
        <dbReference type="ARBA" id="ARBA00010641"/>
    </source>
</evidence>
<evidence type="ECO:0000256" key="4">
    <source>
        <dbReference type="ARBA" id="ARBA00023125"/>
    </source>
</evidence>
<feature type="compositionally biased region" description="Low complexity" evidence="6">
    <location>
        <begin position="1"/>
        <end position="11"/>
    </location>
</feature>
<dbReference type="GO" id="GO:0003677">
    <property type="term" value="F:DNA binding"/>
    <property type="evidence" value="ECO:0007669"/>
    <property type="project" value="UniProtKB-KW"/>
</dbReference>
<dbReference type="InterPro" id="IPR007627">
    <property type="entry name" value="RNA_pol_sigma70_r2"/>
</dbReference>
<accession>A0A9W6PYF9</accession>
<organism evidence="9 10">
    <name type="scientific">Actinomadura rubrobrunea</name>
    <dbReference type="NCBI Taxonomy" id="115335"/>
    <lineage>
        <taxon>Bacteria</taxon>
        <taxon>Bacillati</taxon>
        <taxon>Actinomycetota</taxon>
        <taxon>Actinomycetes</taxon>
        <taxon>Streptosporangiales</taxon>
        <taxon>Thermomonosporaceae</taxon>
        <taxon>Actinomadura</taxon>
    </lineage>
</organism>
<dbReference type="PANTHER" id="PTHR43133:SF8">
    <property type="entry name" value="RNA POLYMERASE SIGMA FACTOR HI_1459-RELATED"/>
    <property type="match status" value="1"/>
</dbReference>
<comment type="similarity">
    <text evidence="1">Belongs to the sigma-70 factor family. ECF subfamily.</text>
</comment>
<evidence type="ECO:0000256" key="2">
    <source>
        <dbReference type="ARBA" id="ARBA00023015"/>
    </source>
</evidence>
<dbReference type="SUPFAM" id="SSF88946">
    <property type="entry name" value="Sigma2 domain of RNA polymerase sigma factors"/>
    <property type="match status" value="1"/>
</dbReference>
<keyword evidence="10" id="KW-1185">Reference proteome</keyword>
<dbReference type="InterPro" id="IPR013324">
    <property type="entry name" value="RNA_pol_sigma_r3/r4-like"/>
</dbReference>
<dbReference type="InterPro" id="IPR014284">
    <property type="entry name" value="RNA_pol_sigma-70_dom"/>
</dbReference>
<evidence type="ECO:0000256" key="6">
    <source>
        <dbReference type="SAM" id="MobiDB-lite"/>
    </source>
</evidence>
<proteinExistence type="inferred from homology"/>
<dbReference type="InterPro" id="IPR036388">
    <property type="entry name" value="WH-like_DNA-bd_sf"/>
</dbReference>
<dbReference type="Gene3D" id="1.10.1740.10">
    <property type="match status" value="1"/>
</dbReference>
<evidence type="ECO:0000256" key="3">
    <source>
        <dbReference type="ARBA" id="ARBA00023082"/>
    </source>
</evidence>
<dbReference type="InterPro" id="IPR013325">
    <property type="entry name" value="RNA_pol_sigma_r2"/>
</dbReference>
<dbReference type="Pfam" id="PF08281">
    <property type="entry name" value="Sigma70_r4_2"/>
    <property type="match status" value="1"/>
</dbReference>
<evidence type="ECO:0000259" key="7">
    <source>
        <dbReference type="Pfam" id="PF04542"/>
    </source>
</evidence>
<dbReference type="EMBL" id="BSRZ01000016">
    <property type="protein sequence ID" value="GLW66700.1"/>
    <property type="molecule type" value="Genomic_DNA"/>
</dbReference>
<dbReference type="InterPro" id="IPR013249">
    <property type="entry name" value="RNA_pol_sigma70_r4_t2"/>
</dbReference>
<evidence type="ECO:0000256" key="5">
    <source>
        <dbReference type="ARBA" id="ARBA00023163"/>
    </source>
</evidence>
<dbReference type="GO" id="GO:0006352">
    <property type="term" value="P:DNA-templated transcription initiation"/>
    <property type="evidence" value="ECO:0007669"/>
    <property type="project" value="InterPro"/>
</dbReference>
<dbReference type="PANTHER" id="PTHR43133">
    <property type="entry name" value="RNA POLYMERASE ECF-TYPE SIGMA FACTO"/>
    <property type="match status" value="1"/>
</dbReference>
<keyword evidence="5" id="KW-0804">Transcription</keyword>
<dbReference type="NCBIfam" id="TIGR02937">
    <property type="entry name" value="sigma70-ECF"/>
    <property type="match status" value="1"/>
</dbReference>
<feature type="domain" description="RNA polymerase sigma factor 70 region 4 type 2" evidence="8">
    <location>
        <begin position="144"/>
        <end position="183"/>
    </location>
</feature>
<feature type="region of interest" description="Disordered" evidence="6">
    <location>
        <begin position="1"/>
        <end position="28"/>
    </location>
</feature>
<keyword evidence="2" id="KW-0805">Transcription regulation</keyword>
<dbReference type="SUPFAM" id="SSF88659">
    <property type="entry name" value="Sigma3 and sigma4 domains of RNA polymerase sigma factors"/>
    <property type="match status" value="1"/>
</dbReference>
<feature type="domain" description="RNA polymerase sigma-70 region 2" evidence="7">
    <location>
        <begin position="49"/>
        <end position="114"/>
    </location>
</feature>
<dbReference type="GO" id="GO:0016987">
    <property type="term" value="F:sigma factor activity"/>
    <property type="evidence" value="ECO:0007669"/>
    <property type="project" value="UniProtKB-KW"/>
</dbReference>
<dbReference type="Gene3D" id="1.10.10.10">
    <property type="entry name" value="Winged helix-like DNA-binding domain superfamily/Winged helix DNA-binding domain"/>
    <property type="match status" value="1"/>
</dbReference>
<protein>
    <submittedName>
        <fullName evidence="9">RNA polymerase sigma factor</fullName>
    </submittedName>
</protein>
<dbReference type="Proteomes" id="UP001165124">
    <property type="component" value="Unassembled WGS sequence"/>
</dbReference>
<name>A0A9W6PYF9_9ACTN</name>
<dbReference type="InterPro" id="IPR039425">
    <property type="entry name" value="RNA_pol_sigma-70-like"/>
</dbReference>
<keyword evidence="3" id="KW-0731">Sigma factor</keyword>